<evidence type="ECO:0000256" key="9">
    <source>
        <dbReference type="SAM" id="Coils"/>
    </source>
</evidence>
<dbReference type="CDD" id="cd00082">
    <property type="entry name" value="HisKA"/>
    <property type="match status" value="1"/>
</dbReference>
<dbReference type="InterPro" id="IPR004358">
    <property type="entry name" value="Sig_transdc_His_kin-like_C"/>
</dbReference>
<dbReference type="CDD" id="cd00075">
    <property type="entry name" value="HATPase"/>
    <property type="match status" value="1"/>
</dbReference>
<keyword evidence="9" id="KW-0175">Coiled coil</keyword>
<dbReference type="InterPro" id="IPR003594">
    <property type="entry name" value="HATPase_dom"/>
</dbReference>
<dbReference type="Pfam" id="PF05227">
    <property type="entry name" value="CHASE3"/>
    <property type="match status" value="1"/>
</dbReference>
<keyword evidence="6" id="KW-0418">Kinase</keyword>
<evidence type="ECO:0000256" key="6">
    <source>
        <dbReference type="ARBA" id="ARBA00022777"/>
    </source>
</evidence>
<dbReference type="PRINTS" id="PR00344">
    <property type="entry name" value="BCTRLSENSOR"/>
</dbReference>
<dbReference type="InterPro" id="IPR036097">
    <property type="entry name" value="HisK_dim/P_sf"/>
</dbReference>
<keyword evidence="7" id="KW-0067">ATP-binding</keyword>
<dbReference type="Gene3D" id="3.30.565.10">
    <property type="entry name" value="Histidine kinase-like ATPase, C-terminal domain"/>
    <property type="match status" value="1"/>
</dbReference>
<evidence type="ECO:0000256" key="2">
    <source>
        <dbReference type="ARBA" id="ARBA00012438"/>
    </source>
</evidence>
<dbReference type="Gene3D" id="1.10.287.130">
    <property type="match status" value="1"/>
</dbReference>
<dbReference type="InterPro" id="IPR007891">
    <property type="entry name" value="CHASE3"/>
</dbReference>
<dbReference type="InterPro" id="IPR003661">
    <property type="entry name" value="HisK_dim/P_dom"/>
</dbReference>
<dbReference type="PROSITE" id="PS50109">
    <property type="entry name" value="HIS_KIN"/>
    <property type="match status" value="1"/>
</dbReference>
<evidence type="ECO:0000313" key="12">
    <source>
        <dbReference type="EMBL" id="BAT28757.1"/>
    </source>
</evidence>
<dbReference type="PANTHER" id="PTHR42878">
    <property type="entry name" value="TWO-COMPONENT HISTIDINE KINASE"/>
    <property type="match status" value="1"/>
</dbReference>
<keyword evidence="10" id="KW-1133">Transmembrane helix</keyword>
<keyword evidence="10" id="KW-0812">Transmembrane</keyword>
<dbReference type="SMART" id="SM00387">
    <property type="entry name" value="HATPase_c"/>
    <property type="match status" value="1"/>
</dbReference>
<dbReference type="GO" id="GO:0000155">
    <property type="term" value="F:phosphorelay sensor kinase activity"/>
    <property type="evidence" value="ECO:0007669"/>
    <property type="project" value="InterPro"/>
</dbReference>
<dbReference type="AlphaFoldDB" id="A0A0P0Z3S1"/>
<comment type="catalytic activity">
    <reaction evidence="1">
        <text>ATP + protein L-histidine = ADP + protein N-phospho-L-histidine.</text>
        <dbReference type="EC" id="2.7.13.3"/>
    </reaction>
</comment>
<dbReference type="InterPro" id="IPR036890">
    <property type="entry name" value="HATPase_C_sf"/>
</dbReference>
<proteinExistence type="predicted"/>
<keyword evidence="3" id="KW-0597">Phosphoprotein</keyword>
<dbReference type="GO" id="GO:0007234">
    <property type="term" value="P:osmosensory signaling via phosphorelay pathway"/>
    <property type="evidence" value="ECO:0007669"/>
    <property type="project" value="TreeGrafter"/>
</dbReference>
<name>A0A0P0Z3S1_9HYPH</name>
<evidence type="ECO:0000256" key="10">
    <source>
        <dbReference type="SAM" id="Phobius"/>
    </source>
</evidence>
<evidence type="ECO:0000256" key="4">
    <source>
        <dbReference type="ARBA" id="ARBA00022679"/>
    </source>
</evidence>
<sequence length="508" mass="56444">MHEIFVVERFMPISQRQFYLRTSAFLAAGLILLVVIVACSLYLTERTSANFDRVVATRELRSSAADLMSVLTEAESGQRGYLLTQDERYLAPYRLALGRLETMLERLEQAQRNVTGTPLDFAELKQGVETKIAELEDTVREVDAGNTQTALETLRSGTGLALMTQIREKLNRTLSTSEAELQIAIADQERIGAWLRNTTIFGALALLAMAVAAAVIILRYTREIVDARSEVEAANSALEARVQERTQDLMKANEEIQRFAYIVTHDLRAPLVNIMGFTSELEATFEPVRTYLEKLPDADPRLKEAADLAMREDVPEAITFIRSSTRKMDGLINAILRISREGRRTLKPERVDLAEVVETATGAVHHQTVEDGGEIVTELRAGSIVTDRLSLDQMLGNLLDNAIKYRNPGRPLRVVVRTRQDAFGRVVIEVEDNGRGIASTDHERVFELFRRSGKQDRPGEGIGLAHVRTLARNLGGDINVASELGVGSTFTISLPADIRTVKRSIESA</sequence>
<dbReference type="GO" id="GO:0005524">
    <property type="term" value="F:ATP binding"/>
    <property type="evidence" value="ECO:0007669"/>
    <property type="project" value="UniProtKB-KW"/>
</dbReference>
<dbReference type="RefSeq" id="WP_244490662.1">
    <property type="nucleotide sequence ID" value="NZ_BBWR01000002.1"/>
</dbReference>
<reference evidence="12" key="1">
    <citation type="journal article" date="2015" name="Proc. Natl. Acad. Sci. U.S.A.">
        <title>Bacterial clade with the ribosomal RNA operon on a small plasmid rather than the chromosome.</title>
        <authorList>
            <person name="Anda M."/>
            <person name="Ohtsubo Y."/>
            <person name="Okubo T."/>
            <person name="Sugawara M."/>
            <person name="Nagata Y."/>
            <person name="Tsuda M."/>
            <person name="Minamisawa K."/>
            <person name="Mitsui H."/>
        </authorList>
    </citation>
    <scope>NUCLEOTIDE SEQUENCE</scope>
    <source>
        <strain evidence="12">JCM 14755</strain>
    </source>
</reference>
<accession>A0A0P0Z3S1</accession>
<evidence type="ECO:0000256" key="5">
    <source>
        <dbReference type="ARBA" id="ARBA00022741"/>
    </source>
</evidence>
<dbReference type="SUPFAM" id="SSF47384">
    <property type="entry name" value="Homodimeric domain of signal transducing histidine kinase"/>
    <property type="match status" value="1"/>
</dbReference>
<keyword evidence="5" id="KW-0547">Nucleotide-binding</keyword>
<protein>
    <recommendedName>
        <fullName evidence="2">histidine kinase</fullName>
        <ecNumber evidence="2">2.7.13.3</ecNumber>
    </recommendedName>
</protein>
<evidence type="ECO:0000259" key="11">
    <source>
        <dbReference type="PROSITE" id="PS50109"/>
    </source>
</evidence>
<dbReference type="EMBL" id="LC066377">
    <property type="protein sequence ID" value="BAT28757.1"/>
    <property type="molecule type" value="Genomic_DNA"/>
</dbReference>
<dbReference type="InterPro" id="IPR050351">
    <property type="entry name" value="BphY/WalK/GraS-like"/>
</dbReference>
<evidence type="ECO:0000256" key="1">
    <source>
        <dbReference type="ARBA" id="ARBA00000085"/>
    </source>
</evidence>
<keyword evidence="8" id="KW-0902">Two-component regulatory system</keyword>
<feature type="coiled-coil region" evidence="9">
    <location>
        <begin position="217"/>
        <end position="255"/>
    </location>
</feature>
<evidence type="ECO:0000256" key="3">
    <source>
        <dbReference type="ARBA" id="ARBA00022553"/>
    </source>
</evidence>
<dbReference type="GO" id="GO:0000156">
    <property type="term" value="F:phosphorelay response regulator activity"/>
    <property type="evidence" value="ECO:0007669"/>
    <property type="project" value="TreeGrafter"/>
</dbReference>
<organism evidence="12">
    <name type="scientific">Aureimonas frigidaquae</name>
    <dbReference type="NCBI Taxonomy" id="424757"/>
    <lineage>
        <taxon>Bacteria</taxon>
        <taxon>Pseudomonadati</taxon>
        <taxon>Pseudomonadota</taxon>
        <taxon>Alphaproteobacteria</taxon>
        <taxon>Hyphomicrobiales</taxon>
        <taxon>Aurantimonadaceae</taxon>
        <taxon>Aureimonas</taxon>
    </lineage>
</organism>
<dbReference type="InterPro" id="IPR005467">
    <property type="entry name" value="His_kinase_dom"/>
</dbReference>
<dbReference type="GO" id="GO:0030295">
    <property type="term" value="F:protein kinase activator activity"/>
    <property type="evidence" value="ECO:0007669"/>
    <property type="project" value="TreeGrafter"/>
</dbReference>
<dbReference type="EC" id="2.7.13.3" evidence="2"/>
<feature type="domain" description="Histidine kinase" evidence="11">
    <location>
        <begin position="262"/>
        <end position="498"/>
    </location>
</feature>
<keyword evidence="10" id="KW-0472">Membrane</keyword>
<dbReference type="SUPFAM" id="SSF55874">
    <property type="entry name" value="ATPase domain of HSP90 chaperone/DNA topoisomerase II/histidine kinase"/>
    <property type="match status" value="1"/>
</dbReference>
<feature type="transmembrane region" description="Helical" evidence="10">
    <location>
        <begin position="18"/>
        <end position="43"/>
    </location>
</feature>
<dbReference type="PANTHER" id="PTHR42878:SF7">
    <property type="entry name" value="SENSOR HISTIDINE KINASE GLRK"/>
    <property type="match status" value="1"/>
</dbReference>
<dbReference type="CDD" id="cd19410">
    <property type="entry name" value="HK9-like_sensor"/>
    <property type="match status" value="1"/>
</dbReference>
<evidence type="ECO:0000256" key="8">
    <source>
        <dbReference type="ARBA" id="ARBA00023012"/>
    </source>
</evidence>
<evidence type="ECO:0000256" key="7">
    <source>
        <dbReference type="ARBA" id="ARBA00022840"/>
    </source>
</evidence>
<dbReference type="Pfam" id="PF02518">
    <property type="entry name" value="HATPase_c"/>
    <property type="match status" value="1"/>
</dbReference>
<keyword evidence="4" id="KW-0808">Transferase</keyword>
<feature type="transmembrane region" description="Helical" evidence="10">
    <location>
        <begin position="200"/>
        <end position="220"/>
    </location>
</feature>